<evidence type="ECO:0000313" key="3">
    <source>
        <dbReference type="Proteomes" id="UP000223071"/>
    </source>
</evidence>
<proteinExistence type="predicted"/>
<gene>
    <name evidence="2" type="ORF">A9A59_0995</name>
</gene>
<comment type="caution">
    <text evidence="2">The sequence shown here is derived from an EMBL/GenBank/DDBJ whole genome shotgun (WGS) entry which is preliminary data.</text>
</comment>
<dbReference type="InterPro" id="IPR038389">
    <property type="entry name" value="PSMG2_sf"/>
</dbReference>
<keyword evidence="2" id="KW-0647">Proteasome</keyword>
<keyword evidence="3" id="KW-1185">Reference proteome</keyword>
<dbReference type="Pfam" id="PF09754">
    <property type="entry name" value="PAC2"/>
    <property type="match status" value="1"/>
</dbReference>
<protein>
    <submittedName>
        <fullName evidence="2">Proteasome assembly chaperone (PAC2) family protein</fullName>
    </submittedName>
</protein>
<dbReference type="InterPro" id="IPR008492">
    <property type="entry name" value="Rv2714-like"/>
</dbReference>
<evidence type="ECO:0000313" key="2">
    <source>
        <dbReference type="EMBL" id="PFG73791.1"/>
    </source>
</evidence>
<accession>A0A2A9HF72</accession>
<feature type="region of interest" description="Disordered" evidence="1">
    <location>
        <begin position="254"/>
        <end position="285"/>
    </location>
</feature>
<dbReference type="RefSeq" id="WP_098503228.1">
    <property type="nucleotide sequence ID" value="NZ_PDJQ01000001.1"/>
</dbReference>
<reference evidence="2 3" key="1">
    <citation type="submission" date="2017-09" db="EMBL/GenBank/DDBJ databases">
        <title>Sequencing the genomes of two abundant thermophiles in Great Basin hot springs: Thermocrinis jamiesonii and novel Chloroflexi Thermoflexus hugenholtzii.</title>
        <authorList>
            <person name="Hedlund B."/>
        </authorList>
    </citation>
    <scope>NUCLEOTIDE SEQUENCE [LARGE SCALE GENOMIC DNA]</scope>
    <source>
        <strain evidence="2 3">G233</strain>
    </source>
</reference>
<dbReference type="InterPro" id="IPR019151">
    <property type="entry name" value="Proteasome_assmbl_chaperone_2"/>
</dbReference>
<dbReference type="Proteomes" id="UP000223071">
    <property type="component" value="Unassembled WGS sequence"/>
</dbReference>
<dbReference type="GO" id="GO:0000502">
    <property type="term" value="C:proteasome complex"/>
    <property type="evidence" value="ECO:0007669"/>
    <property type="project" value="UniProtKB-KW"/>
</dbReference>
<sequence length="298" mass="32745">MDGFSITPVDQPLRAPIVILAFTGWSDTGTVTTDTAAHLVQTYGGTRFLEVDPEDYYVFTDVRPTVSIDESGVRRLHWPENRGDIVRTGTGEHDLVVIRGVEPNLRWRTFATRLAEAIVPLQPFLVCTLVARPAATPHTRPVPVTGSSADPRLAARYGLGRSLYQGPTGILGVIHDVLRGYRLDLISLAAGVPHYLSIDENPPATLALVRALEPILGFRVPEGDLPERALAFIERVNEASRGDDQVGTYVRTLEDQYEEDDEDDEGAVDFEEPGDSELPSADDILKDVEDFLRGTGDR</sequence>
<dbReference type="Gene3D" id="3.40.50.10900">
    <property type="entry name" value="PAC-like subunit"/>
    <property type="match status" value="1"/>
</dbReference>
<dbReference type="AlphaFoldDB" id="A0A2A9HF72"/>
<organism evidence="2 3">
    <name type="scientific">Tepidiforma thermophila (strain KCTC 52669 / CGMCC 1.13589 / G233)</name>
    <dbReference type="NCBI Taxonomy" id="2761530"/>
    <lineage>
        <taxon>Bacteria</taxon>
        <taxon>Bacillati</taxon>
        <taxon>Chloroflexota</taxon>
        <taxon>Tepidiformia</taxon>
        <taxon>Tepidiformales</taxon>
        <taxon>Tepidiformaceae</taxon>
        <taxon>Tepidiforma</taxon>
    </lineage>
</organism>
<feature type="compositionally biased region" description="Acidic residues" evidence="1">
    <location>
        <begin position="255"/>
        <end position="275"/>
    </location>
</feature>
<dbReference type="SUPFAM" id="SSF159659">
    <property type="entry name" value="Cgl1923-like"/>
    <property type="match status" value="1"/>
</dbReference>
<name>A0A2A9HF72_TEPT2</name>
<dbReference type="PIRSF" id="PIRSF028754">
    <property type="entry name" value="UCP028754"/>
    <property type="match status" value="1"/>
</dbReference>
<evidence type="ECO:0000256" key="1">
    <source>
        <dbReference type="SAM" id="MobiDB-lite"/>
    </source>
</evidence>
<dbReference type="EMBL" id="PDJQ01000001">
    <property type="protein sequence ID" value="PFG73791.1"/>
    <property type="molecule type" value="Genomic_DNA"/>
</dbReference>